<sequence>MVQRAGSADLPLHGGKVPRWLGDRMTKLGAVITEAIVIEYGRDEFLRRLAHPFWFQSFGCVMGMDWHSSGITTSVIGALKRGLGPLSRELGVHVCGGRGRNSRQTPGELINIGNRVGIDGGRLATTSRLVAKIDSAAVQDGFDLYLHGFIVADDGKWVVVQQGMNGDKRQARRYHWLSEGISSFVDSPHAAIEGRRQGEIVNLADRRAAASRDSQLDLLASLGPDQIVREIVRIDPKARTKEVAQPLLPHLIMPAHHEVREENINMKRLHATLAAAADRGPEDFEQLLLVPGVGARTVNALAMVAEVVHGAPCRFADPARFSLAHGGKDRHPFPVPLKVYDQTIQVMKSAVTKARLGRDEELQALRRLDDQARQLEKYATGPDLKEIVAGEFRRSPEWDGRSIFGWEAHPEQSDEKARS</sequence>
<evidence type="ECO:0000313" key="2">
    <source>
        <dbReference type="Proteomes" id="UP000510721"/>
    </source>
</evidence>
<organism evidence="1 2">
    <name type="scientific">Sinorhizobium mexicanum</name>
    <dbReference type="NCBI Taxonomy" id="375549"/>
    <lineage>
        <taxon>Bacteria</taxon>
        <taxon>Pseudomonadati</taxon>
        <taxon>Pseudomonadota</taxon>
        <taxon>Alphaproteobacteria</taxon>
        <taxon>Hyphomicrobiales</taxon>
        <taxon>Rhizobiaceae</taxon>
        <taxon>Sinorhizobium/Ensifer group</taxon>
        <taxon>Sinorhizobium</taxon>
    </lineage>
</organism>
<dbReference type="InterPro" id="IPR008482">
    <property type="entry name" value="DUF763"/>
</dbReference>
<name>A0A859QG04_9HYPH</name>
<dbReference type="Proteomes" id="UP000510721">
    <property type="component" value="Plasmid pEmeITTGR7c"/>
</dbReference>
<reference evidence="1 2" key="1">
    <citation type="submission" date="2019-06" db="EMBL/GenBank/DDBJ databases">
        <title>Complete genome sequence of Ensifer mexicanus ITTG R7 isolated from nodules of Acacia angustissima (Mill.) Kuntze.</title>
        <authorList>
            <person name="Rincon-Rosales R."/>
            <person name="Rogel M.A."/>
            <person name="Guerrero G."/>
            <person name="Rincon-Molina C.I."/>
            <person name="Lopez-Lopez A."/>
            <person name="Martinez-Romero E."/>
        </authorList>
    </citation>
    <scope>NUCLEOTIDE SEQUENCE [LARGE SCALE GENOMIC DNA]</scope>
    <source>
        <strain evidence="1 2">ITTG R7</strain>
        <plasmid evidence="2">pemeittgr7c</plasmid>
    </source>
</reference>
<geneLocation type="plasmid" evidence="2">
    <name>pemeittgr7c</name>
</geneLocation>
<keyword evidence="2" id="KW-1185">Reference proteome</keyword>
<evidence type="ECO:0000313" key="1">
    <source>
        <dbReference type="EMBL" id="QLL65443.1"/>
    </source>
</evidence>
<dbReference type="PANTHER" id="PTHR38597:SF1">
    <property type="entry name" value="BLL3834 PROTEIN"/>
    <property type="match status" value="1"/>
</dbReference>
<dbReference type="AlphaFoldDB" id="A0A859QG04"/>
<protein>
    <submittedName>
        <fullName evidence="1">DUF763 domain-containing protein</fullName>
    </submittedName>
</protein>
<proteinExistence type="predicted"/>
<accession>A0A859QG04</accession>
<dbReference type="KEGG" id="emx:FKV68_29365"/>
<dbReference type="RefSeq" id="WP_180942345.1">
    <property type="nucleotide sequence ID" value="NZ_CP041241.1"/>
</dbReference>
<keyword evidence="1" id="KW-0614">Plasmid</keyword>
<gene>
    <name evidence="1" type="ORF">FKV68_29365</name>
</gene>
<dbReference type="EMBL" id="CP041241">
    <property type="protein sequence ID" value="QLL65443.1"/>
    <property type="molecule type" value="Genomic_DNA"/>
</dbReference>
<dbReference type="Pfam" id="PF05559">
    <property type="entry name" value="DUF763"/>
    <property type="match status" value="1"/>
</dbReference>
<dbReference type="PANTHER" id="PTHR38597">
    <property type="entry name" value="BLL3834 PROTEIN"/>
    <property type="match status" value="1"/>
</dbReference>